<evidence type="ECO:0000313" key="1">
    <source>
        <dbReference type="EMBL" id="GEN45970.1"/>
    </source>
</evidence>
<dbReference type="AlphaFoldDB" id="A0A511W4G8"/>
<accession>A0A511W4G8</accession>
<sequence length="72" mass="8459">MALENEQLILVDKLNKVELSGFARLNEYLVKNGEGEQILRIEERSKRISTRLLSSVRRSFEMVVFQGDREYI</sequence>
<protein>
    <submittedName>
        <fullName evidence="1">Uncharacterized protein</fullName>
    </submittedName>
</protein>
<dbReference type="RefSeq" id="WP_146816369.1">
    <property type="nucleotide sequence ID" value="NZ_BJYA01000012.1"/>
</dbReference>
<gene>
    <name evidence="1" type="ORF">AHA02nite_17460</name>
</gene>
<organism evidence="1 2">
    <name type="scientific">Alkalibacillus haloalkaliphilus</name>
    <dbReference type="NCBI Taxonomy" id="94136"/>
    <lineage>
        <taxon>Bacteria</taxon>
        <taxon>Bacillati</taxon>
        <taxon>Bacillota</taxon>
        <taxon>Bacilli</taxon>
        <taxon>Bacillales</taxon>
        <taxon>Bacillaceae</taxon>
        <taxon>Alkalibacillus</taxon>
    </lineage>
</organism>
<evidence type="ECO:0000313" key="2">
    <source>
        <dbReference type="Proteomes" id="UP000321440"/>
    </source>
</evidence>
<keyword evidence="2" id="KW-1185">Reference proteome</keyword>
<comment type="caution">
    <text evidence="1">The sequence shown here is derived from an EMBL/GenBank/DDBJ whole genome shotgun (WGS) entry which is preliminary data.</text>
</comment>
<name>A0A511W4G8_9BACI</name>
<reference evidence="1 2" key="1">
    <citation type="submission" date="2019-07" db="EMBL/GenBank/DDBJ databases">
        <title>Whole genome shotgun sequence of Alkalibacillus haloalkaliphilus NBRC 103110.</title>
        <authorList>
            <person name="Hosoyama A."/>
            <person name="Uohara A."/>
            <person name="Ohji S."/>
            <person name="Ichikawa N."/>
        </authorList>
    </citation>
    <scope>NUCLEOTIDE SEQUENCE [LARGE SCALE GENOMIC DNA]</scope>
    <source>
        <strain evidence="1 2">NBRC 103110</strain>
    </source>
</reference>
<dbReference type="EMBL" id="BJYA01000012">
    <property type="protein sequence ID" value="GEN45970.1"/>
    <property type="molecule type" value="Genomic_DNA"/>
</dbReference>
<proteinExistence type="predicted"/>
<dbReference type="Proteomes" id="UP000321440">
    <property type="component" value="Unassembled WGS sequence"/>
</dbReference>